<keyword evidence="6 7" id="KW-0804">Transcription</keyword>
<dbReference type="Gene3D" id="3.40.1550.20">
    <property type="entry name" value="Transcriptional regulator MraZ domain"/>
    <property type="match status" value="1"/>
</dbReference>
<dbReference type="GO" id="GO:0009295">
    <property type="term" value="C:nucleoid"/>
    <property type="evidence" value="ECO:0007669"/>
    <property type="project" value="UniProtKB-SubCell"/>
</dbReference>
<dbReference type="InterPro" id="IPR020603">
    <property type="entry name" value="MraZ_dom"/>
</dbReference>
<keyword evidence="3" id="KW-0677">Repeat</keyword>
<organism evidence="9 10">
    <name type="scientific">Aureibacillus halotolerans</name>
    <dbReference type="NCBI Taxonomy" id="1508390"/>
    <lineage>
        <taxon>Bacteria</taxon>
        <taxon>Bacillati</taxon>
        <taxon>Bacillota</taxon>
        <taxon>Bacilli</taxon>
        <taxon>Bacillales</taxon>
        <taxon>Bacillaceae</taxon>
        <taxon>Aureibacillus</taxon>
    </lineage>
</organism>
<proteinExistence type="inferred from homology"/>
<keyword evidence="4 7" id="KW-0805">Transcription regulation</keyword>
<dbReference type="InterPro" id="IPR035642">
    <property type="entry name" value="MraZ_N"/>
</dbReference>
<dbReference type="GO" id="GO:0000976">
    <property type="term" value="F:transcription cis-regulatory region binding"/>
    <property type="evidence" value="ECO:0007669"/>
    <property type="project" value="TreeGrafter"/>
</dbReference>
<dbReference type="PANTHER" id="PTHR34701:SF1">
    <property type="entry name" value="TRANSCRIPTIONAL REGULATOR MRAZ"/>
    <property type="match status" value="1"/>
</dbReference>
<dbReference type="GO" id="GO:0003700">
    <property type="term" value="F:DNA-binding transcription factor activity"/>
    <property type="evidence" value="ECO:0007669"/>
    <property type="project" value="UniProtKB-UniRule"/>
</dbReference>
<keyword evidence="5 7" id="KW-0238">DNA-binding</keyword>
<keyword evidence="10" id="KW-1185">Reference proteome</keyword>
<evidence type="ECO:0000256" key="2">
    <source>
        <dbReference type="ARBA" id="ARBA00022490"/>
    </source>
</evidence>
<comment type="caution">
    <text evidence="9">The sequence shown here is derived from an EMBL/GenBank/DDBJ whole genome shotgun (WGS) entry which is preliminary data.</text>
</comment>
<evidence type="ECO:0000256" key="1">
    <source>
        <dbReference type="ARBA" id="ARBA00013860"/>
    </source>
</evidence>
<accession>A0A4V3D644</accession>
<dbReference type="EMBL" id="SNYJ01000002">
    <property type="protein sequence ID" value="TDQ42317.1"/>
    <property type="molecule type" value="Genomic_DNA"/>
</dbReference>
<dbReference type="PANTHER" id="PTHR34701">
    <property type="entry name" value="TRANSCRIPTIONAL REGULATOR MRAZ"/>
    <property type="match status" value="1"/>
</dbReference>
<dbReference type="AlphaFoldDB" id="A0A4V3D644"/>
<dbReference type="InterPro" id="IPR035644">
    <property type="entry name" value="MraZ_C"/>
</dbReference>
<dbReference type="NCBIfam" id="TIGR00242">
    <property type="entry name" value="division/cell wall cluster transcriptional repressor MraZ"/>
    <property type="match status" value="1"/>
</dbReference>
<evidence type="ECO:0000256" key="5">
    <source>
        <dbReference type="ARBA" id="ARBA00023125"/>
    </source>
</evidence>
<comment type="subcellular location">
    <subcellularLocation>
        <location evidence="7">Cytoplasm</location>
        <location evidence="7">Nucleoid</location>
    </subcellularLocation>
</comment>
<name>A0A4V3D644_9BACI</name>
<protein>
    <recommendedName>
        <fullName evidence="1 7">Transcriptional regulator MraZ</fullName>
    </recommendedName>
</protein>
<feature type="domain" description="SpoVT-AbrB" evidence="8">
    <location>
        <begin position="1"/>
        <end position="32"/>
    </location>
</feature>
<dbReference type="SUPFAM" id="SSF89447">
    <property type="entry name" value="AbrB/MazE/MraZ-like"/>
    <property type="match status" value="1"/>
</dbReference>
<comment type="subunit">
    <text evidence="7">Forms oligomers.</text>
</comment>
<feature type="domain" description="SpoVT-AbrB" evidence="8">
    <location>
        <begin position="61"/>
        <end position="104"/>
    </location>
</feature>
<dbReference type="InterPro" id="IPR038619">
    <property type="entry name" value="MraZ_sf"/>
</dbReference>
<evidence type="ECO:0000256" key="7">
    <source>
        <dbReference type="HAMAP-Rule" id="MF_01008"/>
    </source>
</evidence>
<dbReference type="GO" id="GO:0005737">
    <property type="term" value="C:cytoplasm"/>
    <property type="evidence" value="ECO:0007669"/>
    <property type="project" value="UniProtKB-UniRule"/>
</dbReference>
<evidence type="ECO:0000259" key="8">
    <source>
        <dbReference type="PROSITE" id="PS51740"/>
    </source>
</evidence>
<sequence length="128" mass="14563">MIIPAKFREPLGETFVVTRGLDKCLFIYPMTEWHVLESKLKTLPLTKKDARAFTRFFLSGASECELDKQGRVNISSPLCSYANLDKECAIIGVSNRIEIWGKAEWDDYVGMSQESFSDLAENMMDVDI</sequence>
<dbReference type="CDD" id="cd16320">
    <property type="entry name" value="MraZ_N"/>
    <property type="match status" value="1"/>
</dbReference>
<evidence type="ECO:0000313" key="10">
    <source>
        <dbReference type="Proteomes" id="UP000295632"/>
    </source>
</evidence>
<dbReference type="GO" id="GO:2000143">
    <property type="term" value="P:negative regulation of DNA-templated transcription initiation"/>
    <property type="evidence" value="ECO:0007669"/>
    <property type="project" value="TreeGrafter"/>
</dbReference>
<dbReference type="PROSITE" id="PS51740">
    <property type="entry name" value="SPOVT_ABRB"/>
    <property type="match status" value="2"/>
</dbReference>
<dbReference type="Proteomes" id="UP000295632">
    <property type="component" value="Unassembled WGS sequence"/>
</dbReference>
<dbReference type="CDD" id="cd16321">
    <property type="entry name" value="MraZ_C"/>
    <property type="match status" value="1"/>
</dbReference>
<dbReference type="Pfam" id="PF02381">
    <property type="entry name" value="MraZ"/>
    <property type="match status" value="2"/>
</dbReference>
<keyword evidence="2 7" id="KW-0963">Cytoplasm</keyword>
<reference evidence="9 10" key="1">
    <citation type="submission" date="2019-03" db="EMBL/GenBank/DDBJ databases">
        <title>Genomic Encyclopedia of Type Strains, Phase IV (KMG-IV): sequencing the most valuable type-strain genomes for metagenomic binning, comparative biology and taxonomic classification.</title>
        <authorList>
            <person name="Goeker M."/>
        </authorList>
    </citation>
    <scope>NUCLEOTIDE SEQUENCE [LARGE SCALE GENOMIC DNA]</scope>
    <source>
        <strain evidence="9 10">DSM 28697</strain>
    </source>
</reference>
<dbReference type="InterPro" id="IPR037914">
    <property type="entry name" value="SpoVT-AbrB_sf"/>
</dbReference>
<evidence type="ECO:0000313" key="9">
    <source>
        <dbReference type="EMBL" id="TDQ42317.1"/>
    </source>
</evidence>
<dbReference type="FunFam" id="3.40.1550.20:FF:000002">
    <property type="entry name" value="Transcriptional regulator MraZ"/>
    <property type="match status" value="1"/>
</dbReference>
<evidence type="ECO:0000256" key="4">
    <source>
        <dbReference type="ARBA" id="ARBA00023015"/>
    </source>
</evidence>
<evidence type="ECO:0000256" key="3">
    <source>
        <dbReference type="ARBA" id="ARBA00022737"/>
    </source>
</evidence>
<gene>
    <name evidence="7" type="primary">mraZ</name>
    <name evidence="9" type="ORF">EV213_102349</name>
</gene>
<dbReference type="HAMAP" id="MF_01008">
    <property type="entry name" value="MraZ"/>
    <property type="match status" value="1"/>
</dbReference>
<dbReference type="InterPro" id="IPR007159">
    <property type="entry name" value="SpoVT-AbrB_dom"/>
</dbReference>
<dbReference type="InterPro" id="IPR003444">
    <property type="entry name" value="MraZ"/>
</dbReference>
<comment type="similarity">
    <text evidence="7">Belongs to the MraZ family.</text>
</comment>
<evidence type="ECO:0000256" key="6">
    <source>
        <dbReference type="ARBA" id="ARBA00023163"/>
    </source>
</evidence>